<feature type="transmembrane region" description="Helical" evidence="1">
    <location>
        <begin position="188"/>
        <end position="208"/>
    </location>
</feature>
<keyword evidence="4" id="KW-1185">Reference proteome</keyword>
<reference evidence="4" key="1">
    <citation type="journal article" date="2018" name="Front. Microbiol.">
        <title>Genome-Based Analysis Reveals the Taxonomy and Diversity of the Family Idiomarinaceae.</title>
        <authorList>
            <person name="Liu Y."/>
            <person name="Lai Q."/>
            <person name="Shao Z."/>
        </authorList>
    </citation>
    <scope>NUCLEOTIDE SEQUENCE [LARGE SCALE GENOMIC DNA]</scope>
    <source>
        <strain evidence="4">AIS</strain>
    </source>
</reference>
<feature type="transmembrane region" description="Helical" evidence="1">
    <location>
        <begin position="228"/>
        <end position="254"/>
    </location>
</feature>
<feature type="transmembrane region" description="Helical" evidence="1">
    <location>
        <begin position="358"/>
        <end position="389"/>
    </location>
</feature>
<dbReference type="PANTHER" id="PTHR34473">
    <property type="entry name" value="UPF0699 TRANSMEMBRANE PROTEIN YDBS"/>
    <property type="match status" value="1"/>
</dbReference>
<feature type="transmembrane region" description="Helical" evidence="1">
    <location>
        <begin position="50"/>
        <end position="69"/>
    </location>
</feature>
<dbReference type="PANTHER" id="PTHR34473:SF2">
    <property type="entry name" value="UPF0699 TRANSMEMBRANE PROTEIN YDBT"/>
    <property type="match status" value="1"/>
</dbReference>
<evidence type="ECO:0000256" key="1">
    <source>
        <dbReference type="SAM" id="Phobius"/>
    </source>
</evidence>
<keyword evidence="1" id="KW-0812">Transmembrane</keyword>
<keyword evidence="1" id="KW-1133">Transmembrane helix</keyword>
<protein>
    <recommendedName>
        <fullName evidence="2">YdbS-like PH domain-containing protein</fullName>
    </recommendedName>
</protein>
<dbReference type="OrthoDB" id="155986at2"/>
<dbReference type="PIRSF" id="PIRSF026631">
    <property type="entry name" value="UCP026631"/>
    <property type="match status" value="1"/>
</dbReference>
<sequence length="478" mass="54412">MKSDALDWQRLPLVSLIFFFISSVRLTVKHLYNALPGLVAVFVGLRNLLHWWPVAVGVIFVVLLVATFLRYRRFSYVLEPERIRVRQGVFKRSELNLDYDRIQQADIRRPIWFKPFKLAILQLQSAGSKGSEVEVAGLDDDLAERLQKDILNTLKATDTDAEAAQLDPNAQADFELILPRAEILRVGLIQNALLVVGVLAALLFSNQFVSEYVIDWLESFVDGFASLWQAVVILVGFGVVALILVLLGAVLFFYNQYYGYHLQRNGDRVAYKAGLIGSLSRSFRIPKLQLIEFRQGLIARILQRWQLRILQAGGINDKAEGRFTIPVLNRDNRELVSADLQLPTAHWNRVHKILIPRYWLIPSVAAGWILNPWAGIGVAVAILLLRWLWWRNFAWHYQGGWIAVKSGVIGVSERWAPAAKMQRIRISSNPFSRLFNLRALKIDTAGGTLSIPCMPKEQAERLQQDILALTANNNKRWM</sequence>
<keyword evidence="1" id="KW-0472">Membrane</keyword>
<evidence type="ECO:0000313" key="3">
    <source>
        <dbReference type="EMBL" id="RUO36803.1"/>
    </source>
</evidence>
<dbReference type="RefSeq" id="WP_126807571.1">
    <property type="nucleotide sequence ID" value="NZ_PIPP01000003.1"/>
</dbReference>
<gene>
    <name evidence="3" type="ORF">CWE13_08110</name>
</gene>
<comment type="caution">
    <text evidence="3">The sequence shown here is derived from an EMBL/GenBank/DDBJ whole genome shotgun (WGS) entry which is preliminary data.</text>
</comment>
<dbReference type="InterPro" id="IPR014529">
    <property type="entry name" value="UCP026631"/>
</dbReference>
<dbReference type="EMBL" id="PIPP01000003">
    <property type="protein sequence ID" value="RUO36803.1"/>
    <property type="molecule type" value="Genomic_DNA"/>
</dbReference>
<dbReference type="Pfam" id="PF03703">
    <property type="entry name" value="bPH_2"/>
    <property type="match status" value="2"/>
</dbReference>
<feature type="domain" description="YdbS-like PH" evidence="2">
    <location>
        <begin position="71"/>
        <end position="148"/>
    </location>
</feature>
<evidence type="ECO:0000259" key="2">
    <source>
        <dbReference type="Pfam" id="PF03703"/>
    </source>
</evidence>
<dbReference type="InterPro" id="IPR005182">
    <property type="entry name" value="YdbS-like_PH"/>
</dbReference>
<dbReference type="AlphaFoldDB" id="A0A432WSQ7"/>
<proteinExistence type="predicted"/>
<evidence type="ECO:0000313" key="4">
    <source>
        <dbReference type="Proteomes" id="UP000286934"/>
    </source>
</evidence>
<accession>A0A432WSQ7</accession>
<feature type="domain" description="YdbS-like PH" evidence="2">
    <location>
        <begin position="390"/>
        <end position="464"/>
    </location>
</feature>
<dbReference type="Proteomes" id="UP000286934">
    <property type="component" value="Unassembled WGS sequence"/>
</dbReference>
<organism evidence="3 4">
    <name type="scientific">Aliidiomarina shirensis</name>
    <dbReference type="NCBI Taxonomy" id="1048642"/>
    <lineage>
        <taxon>Bacteria</taxon>
        <taxon>Pseudomonadati</taxon>
        <taxon>Pseudomonadota</taxon>
        <taxon>Gammaproteobacteria</taxon>
        <taxon>Alteromonadales</taxon>
        <taxon>Idiomarinaceae</taxon>
        <taxon>Aliidiomarina</taxon>
    </lineage>
</organism>
<name>A0A432WSQ7_9GAMM</name>